<protein>
    <submittedName>
        <fullName evidence="9">Four-carbon acid sugar kinase family protein</fullName>
        <ecNumber evidence="9">2.7.1.-</ecNumber>
    </submittedName>
</protein>
<dbReference type="InterPro" id="IPR031475">
    <property type="entry name" value="NBD_C"/>
</dbReference>
<dbReference type="EC" id="2.7.1.-" evidence="9"/>
<dbReference type="SUPFAM" id="SSF142764">
    <property type="entry name" value="YgbK-like"/>
    <property type="match status" value="1"/>
</dbReference>
<sequence length="435" mass="47768">MVTNRIGIIADDLTGANDSGVQLAKKGLSSTVVLDYRKSDIHSNSDVLIVDTNSRAIGEYQAYEATIQAASLLLQKGYQHLYKKVDSTLRGNIAVELAAVESVYQPEVIVIAPGFPKLNRQTIQGHHYVNGTLITGTEFAKDPKTPVKESFIPTLLQGDSYRKIALVDSALLKQPTVKVTESIHISIQEGHTWFVCDSETEVDLKKIAEVFTGLNKRVIWAGSAGLIEYLPEALRLTCSVGKEQESLLSEKTLTVSGSLSEVTKQQLLKVEGLSESFFIEVDPIELVNQTFDVKHYSKKIREQLDKNHFVLYVDGSKHNRLAAKKAGEDIGLTLTEVSELISKGLGLISKELLSTFADINGLVLTGGDTAKAVCSELEITEMDLYSEVEPGLPFGKLRSEEKSYWAVTKAGGFGNERSLVKALTFMTSKRKVEQI</sequence>
<gene>
    <name evidence="9" type="ORF">ACFFIX_12770</name>
</gene>
<dbReference type="EMBL" id="JBHLVO010000009">
    <property type="protein sequence ID" value="MFC0272308.1"/>
    <property type="molecule type" value="Genomic_DNA"/>
</dbReference>
<evidence type="ECO:0000256" key="4">
    <source>
        <dbReference type="ARBA" id="ARBA00022777"/>
    </source>
</evidence>
<name>A0ABV6GFR7_9BACI</name>
<evidence type="ECO:0000256" key="1">
    <source>
        <dbReference type="ARBA" id="ARBA00005715"/>
    </source>
</evidence>
<evidence type="ECO:0000256" key="2">
    <source>
        <dbReference type="ARBA" id="ARBA00022679"/>
    </source>
</evidence>
<keyword evidence="5" id="KW-0067">ATP-binding</keyword>
<dbReference type="Pfam" id="PF17042">
    <property type="entry name" value="NBD_C"/>
    <property type="match status" value="1"/>
</dbReference>
<dbReference type="Gene3D" id="3.40.50.10840">
    <property type="entry name" value="Putative sugar-binding, N-terminal domain"/>
    <property type="match status" value="1"/>
</dbReference>
<dbReference type="InterPro" id="IPR010737">
    <property type="entry name" value="4-carb_acid_sugar_kinase_N"/>
</dbReference>
<keyword evidence="4 9" id="KW-0418">Kinase</keyword>
<organism evidence="9 10">
    <name type="scientific">Metabacillus herbersteinensis</name>
    <dbReference type="NCBI Taxonomy" id="283816"/>
    <lineage>
        <taxon>Bacteria</taxon>
        <taxon>Bacillati</taxon>
        <taxon>Bacillota</taxon>
        <taxon>Bacilli</taxon>
        <taxon>Bacillales</taxon>
        <taxon>Bacillaceae</taxon>
        <taxon>Metabacillus</taxon>
    </lineage>
</organism>
<keyword evidence="6" id="KW-0119">Carbohydrate metabolism</keyword>
<dbReference type="RefSeq" id="WP_378934491.1">
    <property type="nucleotide sequence ID" value="NZ_JBHLVO010000009.1"/>
</dbReference>
<dbReference type="GO" id="GO:0016301">
    <property type="term" value="F:kinase activity"/>
    <property type="evidence" value="ECO:0007669"/>
    <property type="project" value="UniProtKB-KW"/>
</dbReference>
<reference evidence="9 10" key="1">
    <citation type="submission" date="2024-09" db="EMBL/GenBank/DDBJ databases">
        <authorList>
            <person name="Sun Q."/>
            <person name="Mori K."/>
        </authorList>
    </citation>
    <scope>NUCLEOTIDE SEQUENCE [LARGE SCALE GENOMIC DNA]</scope>
    <source>
        <strain evidence="9 10">CCM 7228</strain>
    </source>
</reference>
<evidence type="ECO:0000259" key="8">
    <source>
        <dbReference type="Pfam" id="PF17042"/>
    </source>
</evidence>
<feature type="domain" description="Four-carbon acid sugar kinase N-terminal" evidence="7">
    <location>
        <begin position="6"/>
        <end position="230"/>
    </location>
</feature>
<dbReference type="Proteomes" id="UP001589854">
    <property type="component" value="Unassembled WGS sequence"/>
</dbReference>
<keyword evidence="2 9" id="KW-0808">Transferase</keyword>
<evidence type="ECO:0000256" key="6">
    <source>
        <dbReference type="ARBA" id="ARBA00023277"/>
    </source>
</evidence>
<dbReference type="Gene3D" id="3.40.980.20">
    <property type="entry name" value="Four-carbon acid sugar kinase, nucleotide binding domain"/>
    <property type="match status" value="1"/>
</dbReference>
<evidence type="ECO:0000313" key="10">
    <source>
        <dbReference type="Proteomes" id="UP001589854"/>
    </source>
</evidence>
<proteinExistence type="inferred from homology"/>
<dbReference type="Pfam" id="PF07005">
    <property type="entry name" value="SBD_N"/>
    <property type="match status" value="1"/>
</dbReference>
<keyword evidence="10" id="KW-1185">Reference proteome</keyword>
<evidence type="ECO:0000313" key="9">
    <source>
        <dbReference type="EMBL" id="MFC0272308.1"/>
    </source>
</evidence>
<evidence type="ECO:0000259" key="7">
    <source>
        <dbReference type="Pfam" id="PF07005"/>
    </source>
</evidence>
<evidence type="ECO:0000256" key="5">
    <source>
        <dbReference type="ARBA" id="ARBA00022840"/>
    </source>
</evidence>
<keyword evidence="3" id="KW-0547">Nucleotide-binding</keyword>
<comment type="caution">
    <text evidence="9">The sequence shown here is derived from an EMBL/GenBank/DDBJ whole genome shotgun (WGS) entry which is preliminary data.</text>
</comment>
<accession>A0ABV6GFR7</accession>
<dbReference type="InterPro" id="IPR042213">
    <property type="entry name" value="NBD_C_sf"/>
</dbReference>
<dbReference type="InterPro" id="IPR037051">
    <property type="entry name" value="4-carb_acid_sugar_kinase_N_sf"/>
</dbReference>
<comment type="similarity">
    <text evidence="1">Belongs to the four-carbon acid sugar kinase family.</text>
</comment>
<evidence type="ECO:0000256" key="3">
    <source>
        <dbReference type="ARBA" id="ARBA00022741"/>
    </source>
</evidence>
<feature type="domain" description="Four-carbon acid sugar kinase nucleotide binding" evidence="8">
    <location>
        <begin position="253"/>
        <end position="419"/>
    </location>
</feature>